<sequence length="289" mass="32047">MNANQTGEDVPHPRSPSPPELKTSTLTSNHIPHLGLPPHKYDPAIQSYLYLIGKEGSEADAEGWERSIELGIARLRTELSFPYIIHSGRSEPFDPKAYLYLVGAENPTKDGKDFSAGMAAGVERLRDARARAYGLFFVGSPSKKAMKSCPNFPWLWGLTHAEVLAASEATKIRYPRDQLYTGPVTATLAFDSTFMVLGNVRVPLPEGLVGANNAQWLDVIAFLYSTVHPAWVKTNFADDKIWPKDGAVRRFRDDIVWNSRTGFGCRPASSQGHLDWEDAIDQGDFEDVI</sequence>
<dbReference type="RefSeq" id="XP_060459670.1">
    <property type="nucleotide sequence ID" value="XM_060603370.1"/>
</dbReference>
<dbReference type="KEGG" id="ccac:CcaHIS019_0608640"/>
<proteinExistence type="predicted"/>
<accession>A0AA48L9I7</accession>
<gene>
    <name evidence="2" type="ORF">CcaverHIS019_0608640</name>
</gene>
<dbReference type="EMBL" id="AP028217">
    <property type="protein sequence ID" value="BEI94405.1"/>
    <property type="molecule type" value="Genomic_DNA"/>
</dbReference>
<keyword evidence="3" id="KW-1185">Reference proteome</keyword>
<organism evidence="2 3">
    <name type="scientific">Cutaneotrichosporon cavernicola</name>
    <dbReference type="NCBI Taxonomy" id="279322"/>
    <lineage>
        <taxon>Eukaryota</taxon>
        <taxon>Fungi</taxon>
        <taxon>Dikarya</taxon>
        <taxon>Basidiomycota</taxon>
        <taxon>Agaricomycotina</taxon>
        <taxon>Tremellomycetes</taxon>
        <taxon>Trichosporonales</taxon>
        <taxon>Trichosporonaceae</taxon>
        <taxon>Cutaneotrichosporon</taxon>
    </lineage>
</organism>
<evidence type="ECO:0000313" key="2">
    <source>
        <dbReference type="EMBL" id="BEI94405.1"/>
    </source>
</evidence>
<evidence type="ECO:0000256" key="1">
    <source>
        <dbReference type="SAM" id="MobiDB-lite"/>
    </source>
</evidence>
<feature type="region of interest" description="Disordered" evidence="1">
    <location>
        <begin position="1"/>
        <end position="38"/>
    </location>
</feature>
<dbReference type="AlphaFoldDB" id="A0AA48L9I7"/>
<evidence type="ECO:0000313" key="3">
    <source>
        <dbReference type="Proteomes" id="UP001233271"/>
    </source>
</evidence>
<name>A0AA48L9I7_9TREE</name>
<reference evidence="2" key="1">
    <citation type="journal article" date="2023" name="BMC Genomics">
        <title>Chromosome-level genome assemblies of Cutaneotrichosporon spp. (Trichosporonales, Basidiomycota) reveal imbalanced evolution between nucleotide sequences and chromosome synteny.</title>
        <authorList>
            <person name="Kobayashi Y."/>
            <person name="Kayamori A."/>
            <person name="Aoki K."/>
            <person name="Shiwa Y."/>
            <person name="Matsutani M."/>
            <person name="Fujita N."/>
            <person name="Sugita T."/>
            <person name="Iwasaki W."/>
            <person name="Tanaka N."/>
            <person name="Takashima M."/>
        </authorList>
    </citation>
    <scope>NUCLEOTIDE SEQUENCE</scope>
    <source>
        <strain evidence="2">HIS019</strain>
    </source>
</reference>
<dbReference type="Proteomes" id="UP001233271">
    <property type="component" value="Chromosome 6"/>
</dbReference>
<dbReference type="GeneID" id="85498275"/>
<protein>
    <submittedName>
        <fullName evidence="2">Uncharacterized protein</fullName>
    </submittedName>
</protein>